<dbReference type="GO" id="GO:0080019">
    <property type="term" value="F:alcohol-forming very long-chain fatty acyl-CoA reductase activity"/>
    <property type="evidence" value="ECO:0007669"/>
    <property type="project" value="InterPro"/>
</dbReference>
<dbReference type="Pfam" id="PF07993">
    <property type="entry name" value="NAD_binding_4"/>
    <property type="match status" value="1"/>
</dbReference>
<keyword evidence="5" id="KW-1133">Transmembrane helix</keyword>
<dbReference type="AlphaFoldDB" id="A0AAN5DGU1"/>
<feature type="domain" description="Thioester reductase (TE)" evidence="11">
    <location>
        <begin position="24"/>
        <end position="294"/>
    </location>
</feature>
<sequence>MARSQVKTMLPRLGELYKERSLFITGASGFLGKVLVEKLLYSVPDIKRIYIIVRSSRGKTARERWTVITEGILFDRLRRENPSALQKVIVIEGDLMQENLGMSQHDIQRICDEVSVVFHCAATVKFDEKLREAVAMNVKGTTRLISLCHKMPKLACLVHCSTAYANCDRKKTEEMVYPAPVDPQKLNETLDWMDDKMIDAITPQLLGARPNTYTLTKALAESQLMEDAQGLPVIIFRPSIVCAMWKEQLPGWLDNVNGPAGLFIAVGKGVLTSMPGDLSAVADLIPVDVVSNMMIATGAYRLNSSSVNIPIVHCTSGQLNPVTWNGVVSFLREVYKEYPMPDAFGVPDAIFFKSNAKFEVEHRLRHEIPAKMLDVACQVVGKKAIYSRLYGKVRTMVHTLEYFTTRGWHFENKGLPMLWEALHPEDKKIFNFDVRQINWSNYLFDYVMGVRKYITKEKIEDKKNHDVAKANLKKLQRFKFISRLAICYGIALLLSRYSKKYPFWKYYTALFLTSQVIANISYKPVHRLKSLDDYLKEQKSEMA</sequence>
<keyword evidence="4" id="KW-0812">Transmembrane</keyword>
<dbReference type="EMBL" id="BTRK01000006">
    <property type="protein sequence ID" value="GMR62525.1"/>
    <property type="molecule type" value="Genomic_DNA"/>
</dbReference>
<evidence type="ECO:0000256" key="8">
    <source>
        <dbReference type="ARBA" id="ARBA00052530"/>
    </source>
</evidence>
<evidence type="ECO:0000256" key="7">
    <source>
        <dbReference type="ARBA" id="ARBA00023136"/>
    </source>
</evidence>
<dbReference type="EC" id="1.2.1.84" evidence="9"/>
<dbReference type="FunFam" id="3.40.50.720:FF:000143">
    <property type="entry name" value="Fatty acyl-CoA reductase"/>
    <property type="match status" value="1"/>
</dbReference>
<dbReference type="Gene3D" id="3.40.50.720">
    <property type="entry name" value="NAD(P)-binding Rossmann-like Domain"/>
    <property type="match status" value="1"/>
</dbReference>
<dbReference type="PANTHER" id="PTHR11011:SF45">
    <property type="entry name" value="FATTY ACYL-COA REDUCTASE CG8306-RELATED"/>
    <property type="match status" value="1"/>
</dbReference>
<evidence type="ECO:0000259" key="11">
    <source>
        <dbReference type="Pfam" id="PF07993"/>
    </source>
</evidence>
<keyword evidence="7" id="KW-0472">Membrane</keyword>
<dbReference type="InterPro" id="IPR033640">
    <property type="entry name" value="FAR_C"/>
</dbReference>
<evidence type="ECO:0000256" key="4">
    <source>
        <dbReference type="ARBA" id="ARBA00022692"/>
    </source>
</evidence>
<feature type="domain" description="Fatty acyl-CoA reductase C-terminal" evidence="10">
    <location>
        <begin position="366"/>
        <end position="457"/>
    </location>
</feature>
<keyword evidence="6 9" id="KW-0443">Lipid metabolism</keyword>
<dbReference type="CDD" id="cd05236">
    <property type="entry name" value="FAR-N_SDR_e"/>
    <property type="match status" value="1"/>
</dbReference>
<keyword evidence="3 9" id="KW-0444">Lipid biosynthesis</keyword>
<evidence type="ECO:0000259" key="10">
    <source>
        <dbReference type="Pfam" id="PF03015"/>
    </source>
</evidence>
<dbReference type="Proteomes" id="UP001328107">
    <property type="component" value="Unassembled WGS sequence"/>
</dbReference>
<dbReference type="InterPro" id="IPR026055">
    <property type="entry name" value="FAR"/>
</dbReference>
<dbReference type="SUPFAM" id="SSF51735">
    <property type="entry name" value="NAD(P)-binding Rossmann-fold domains"/>
    <property type="match status" value="1"/>
</dbReference>
<evidence type="ECO:0000256" key="1">
    <source>
        <dbReference type="ARBA" id="ARBA00004141"/>
    </source>
</evidence>
<evidence type="ECO:0000256" key="5">
    <source>
        <dbReference type="ARBA" id="ARBA00022989"/>
    </source>
</evidence>
<accession>A0AAN5DGU1</accession>
<comment type="subcellular location">
    <subcellularLocation>
        <location evidence="1">Membrane</location>
        <topology evidence="1">Multi-pass membrane protein</topology>
    </subcellularLocation>
</comment>
<dbReference type="PANTHER" id="PTHR11011">
    <property type="entry name" value="MALE STERILITY PROTEIN 2-RELATED"/>
    <property type="match status" value="1"/>
</dbReference>
<reference evidence="13" key="1">
    <citation type="submission" date="2022-10" db="EMBL/GenBank/DDBJ databases">
        <title>Genome assembly of Pristionchus species.</title>
        <authorList>
            <person name="Yoshida K."/>
            <person name="Sommer R.J."/>
        </authorList>
    </citation>
    <scope>NUCLEOTIDE SEQUENCE [LARGE SCALE GENOMIC DNA]</scope>
    <source>
        <strain evidence="13">RS5460</strain>
    </source>
</reference>
<dbReference type="InterPro" id="IPR013120">
    <property type="entry name" value="FAR_NAD-bd"/>
</dbReference>
<dbReference type="GO" id="GO:0016020">
    <property type="term" value="C:membrane"/>
    <property type="evidence" value="ECO:0007669"/>
    <property type="project" value="UniProtKB-SubCell"/>
</dbReference>
<name>A0AAN5DGU1_9BILA</name>
<dbReference type="GO" id="GO:0102965">
    <property type="term" value="F:alcohol-forming long-chain fatty acyl-CoA reductase activity"/>
    <property type="evidence" value="ECO:0007669"/>
    <property type="project" value="UniProtKB-EC"/>
</dbReference>
<comment type="similarity">
    <text evidence="2 9">Belongs to the fatty acyl-CoA reductase family.</text>
</comment>
<comment type="catalytic activity">
    <reaction evidence="8 9">
        <text>a long-chain fatty acyl-CoA + 2 NADPH + 2 H(+) = a long-chain primary fatty alcohol + 2 NADP(+) + CoA</text>
        <dbReference type="Rhea" id="RHEA:52716"/>
        <dbReference type="ChEBI" id="CHEBI:15378"/>
        <dbReference type="ChEBI" id="CHEBI:57287"/>
        <dbReference type="ChEBI" id="CHEBI:57783"/>
        <dbReference type="ChEBI" id="CHEBI:58349"/>
        <dbReference type="ChEBI" id="CHEBI:77396"/>
        <dbReference type="ChEBI" id="CHEBI:83139"/>
        <dbReference type="EC" id="1.2.1.84"/>
    </reaction>
</comment>
<dbReference type="GO" id="GO:0035336">
    <property type="term" value="P:long-chain fatty-acyl-CoA metabolic process"/>
    <property type="evidence" value="ECO:0007669"/>
    <property type="project" value="TreeGrafter"/>
</dbReference>
<proteinExistence type="inferred from homology"/>
<dbReference type="Pfam" id="PF03015">
    <property type="entry name" value="Sterile"/>
    <property type="match status" value="1"/>
</dbReference>
<evidence type="ECO:0000256" key="3">
    <source>
        <dbReference type="ARBA" id="ARBA00022516"/>
    </source>
</evidence>
<protein>
    <recommendedName>
        <fullName evidence="9">Fatty acyl-CoA reductase</fullName>
        <ecNumber evidence="9">1.2.1.84</ecNumber>
    </recommendedName>
</protein>
<evidence type="ECO:0000313" key="12">
    <source>
        <dbReference type="EMBL" id="GMR62525.1"/>
    </source>
</evidence>
<organism evidence="12 13">
    <name type="scientific">Pristionchus mayeri</name>
    <dbReference type="NCBI Taxonomy" id="1317129"/>
    <lineage>
        <taxon>Eukaryota</taxon>
        <taxon>Metazoa</taxon>
        <taxon>Ecdysozoa</taxon>
        <taxon>Nematoda</taxon>
        <taxon>Chromadorea</taxon>
        <taxon>Rhabditida</taxon>
        <taxon>Rhabditina</taxon>
        <taxon>Diplogasteromorpha</taxon>
        <taxon>Diplogasteroidea</taxon>
        <taxon>Neodiplogasteridae</taxon>
        <taxon>Pristionchus</taxon>
    </lineage>
</organism>
<dbReference type="InterPro" id="IPR036291">
    <property type="entry name" value="NAD(P)-bd_dom_sf"/>
</dbReference>
<dbReference type="GO" id="GO:0005777">
    <property type="term" value="C:peroxisome"/>
    <property type="evidence" value="ECO:0007669"/>
    <property type="project" value="TreeGrafter"/>
</dbReference>
<keyword evidence="13" id="KW-1185">Reference proteome</keyword>
<evidence type="ECO:0000256" key="2">
    <source>
        <dbReference type="ARBA" id="ARBA00005928"/>
    </source>
</evidence>
<keyword evidence="9" id="KW-0521">NADP</keyword>
<dbReference type="CDD" id="cd09071">
    <property type="entry name" value="FAR_C"/>
    <property type="match status" value="1"/>
</dbReference>
<evidence type="ECO:0000256" key="6">
    <source>
        <dbReference type="ARBA" id="ARBA00023098"/>
    </source>
</evidence>
<keyword evidence="9" id="KW-0560">Oxidoreductase</keyword>
<comment type="function">
    <text evidence="9">Catalyzes the reduction of fatty acyl-CoA to fatty alcohols.</text>
</comment>
<evidence type="ECO:0000313" key="13">
    <source>
        <dbReference type="Proteomes" id="UP001328107"/>
    </source>
</evidence>
<gene>
    <name evidence="12" type="ORF">PMAYCL1PPCAC_32720</name>
</gene>
<comment type="caution">
    <text evidence="12">The sequence shown here is derived from an EMBL/GenBank/DDBJ whole genome shotgun (WGS) entry which is preliminary data.</text>
</comment>
<evidence type="ECO:0000256" key="9">
    <source>
        <dbReference type="RuleBase" id="RU363097"/>
    </source>
</evidence>